<evidence type="ECO:0000256" key="1">
    <source>
        <dbReference type="ARBA" id="ARBA00022987"/>
    </source>
</evidence>
<protein>
    <submittedName>
        <fullName evidence="4">Gas vesicle protein GvpF</fullName>
    </submittedName>
</protein>
<name>A0A323TIB1_9BACI</name>
<proteinExistence type="inferred from homology"/>
<dbReference type="AlphaFoldDB" id="A0A323TIB1"/>
<dbReference type="Pfam" id="PF06386">
    <property type="entry name" value="GvpL_GvpF"/>
    <property type="match status" value="1"/>
</dbReference>
<evidence type="ECO:0000313" key="4">
    <source>
        <dbReference type="EMBL" id="PYZ94631.1"/>
    </source>
</evidence>
<evidence type="ECO:0000256" key="3">
    <source>
        <dbReference type="ARBA" id="ARBA00035643"/>
    </source>
</evidence>
<evidence type="ECO:0000256" key="2">
    <source>
        <dbReference type="ARBA" id="ARBA00035108"/>
    </source>
</evidence>
<dbReference type="GO" id="GO:0031412">
    <property type="term" value="P:gas vesicle organization"/>
    <property type="evidence" value="ECO:0007669"/>
    <property type="project" value="InterPro"/>
</dbReference>
<comment type="caution">
    <text evidence="4">The sequence shown here is derived from an EMBL/GenBank/DDBJ whole genome shotgun (WGS) entry which is preliminary data.</text>
</comment>
<dbReference type="EMBL" id="PDOD01000001">
    <property type="protein sequence ID" value="PYZ94631.1"/>
    <property type="molecule type" value="Genomic_DNA"/>
</dbReference>
<sequence>MKSFIRKGRVIVSGDLGVYLFAVVKADAELQLDKVKLAGEHRKPYTITYEDQAMVVADAPVQIYEPSRENLKAHQNMVAGLMNKTTVIPMSFGNVLQSKDDIQVLLKRLYSKFDDIFPRIENKIEVGLKIIGKKEWMTNQAGKQKDLAKMKESIQGSKKDITYYDKIRVGEAAQKFVKGIHFEFENEAFQPLAKIADAAKSNEVIGERMLLNASFLVDRSEEEEFDKKVNEIHEEWKDRADFKYSGPWPAYNFIDVKIKADDAS</sequence>
<organism evidence="4 5">
    <name type="scientific">Salipaludibacillus keqinensis</name>
    <dbReference type="NCBI Taxonomy" id="2045207"/>
    <lineage>
        <taxon>Bacteria</taxon>
        <taxon>Bacillati</taxon>
        <taxon>Bacillota</taxon>
        <taxon>Bacilli</taxon>
        <taxon>Bacillales</taxon>
        <taxon>Bacillaceae</taxon>
    </lineage>
</organism>
<dbReference type="PANTHER" id="PTHR36852">
    <property type="entry name" value="PROTEIN GVPL 2"/>
    <property type="match status" value="1"/>
</dbReference>
<keyword evidence="1" id="KW-0304">Gas vesicle</keyword>
<dbReference type="PANTHER" id="PTHR36852:SF1">
    <property type="entry name" value="PROTEIN GVPL 2"/>
    <property type="match status" value="1"/>
</dbReference>
<gene>
    <name evidence="4" type="ORF">CR194_03625</name>
</gene>
<keyword evidence="5" id="KW-1185">Reference proteome</keyword>
<reference evidence="4 5" key="1">
    <citation type="submission" date="2017-10" db="EMBL/GenBank/DDBJ databases">
        <title>Bacillus sp. nov., a halophilic bacterium isolated from a Keqin Lake.</title>
        <authorList>
            <person name="Wang H."/>
        </authorList>
    </citation>
    <scope>NUCLEOTIDE SEQUENCE [LARGE SCALE GENOMIC DNA]</scope>
    <source>
        <strain evidence="4 5">KQ-12</strain>
    </source>
</reference>
<dbReference type="GO" id="GO:0031411">
    <property type="term" value="C:gas vesicle"/>
    <property type="evidence" value="ECO:0007669"/>
    <property type="project" value="UniProtKB-SubCell"/>
</dbReference>
<accession>A0A323TIB1</accession>
<dbReference type="Proteomes" id="UP000248214">
    <property type="component" value="Unassembled WGS sequence"/>
</dbReference>
<comment type="subcellular location">
    <subcellularLocation>
        <location evidence="2">Gas vesicle</location>
    </subcellularLocation>
</comment>
<dbReference type="InterPro" id="IPR009430">
    <property type="entry name" value="GvpL/GvpF"/>
</dbReference>
<comment type="similarity">
    <text evidence="3">Belongs to the gas vesicle GvpF/GvpL family.</text>
</comment>
<evidence type="ECO:0000313" key="5">
    <source>
        <dbReference type="Proteomes" id="UP000248214"/>
    </source>
</evidence>